<keyword evidence="2" id="KW-1185">Reference proteome</keyword>
<accession>A0AAN5AHQ0</accession>
<dbReference type="AlphaFoldDB" id="A0AAN5AHQ0"/>
<protein>
    <submittedName>
        <fullName evidence="1">Uncharacterized protein</fullName>
    </submittedName>
</protein>
<gene>
    <name evidence="1" type="ORF">PEDI_00820</name>
</gene>
<organism evidence="1 2">
    <name type="scientific">Persicobacter diffluens</name>
    <dbReference type="NCBI Taxonomy" id="981"/>
    <lineage>
        <taxon>Bacteria</taxon>
        <taxon>Pseudomonadati</taxon>
        <taxon>Bacteroidota</taxon>
        <taxon>Cytophagia</taxon>
        <taxon>Cytophagales</taxon>
        <taxon>Persicobacteraceae</taxon>
        <taxon>Persicobacter</taxon>
    </lineage>
</organism>
<sequence>MKTIRMIRLLTAIAWTEGCAVSCCPRQFSA</sequence>
<dbReference type="EMBL" id="BQKE01000001">
    <property type="protein sequence ID" value="GJM59530.1"/>
    <property type="molecule type" value="Genomic_DNA"/>
</dbReference>
<proteinExistence type="predicted"/>
<dbReference type="Proteomes" id="UP001310022">
    <property type="component" value="Unassembled WGS sequence"/>
</dbReference>
<evidence type="ECO:0000313" key="2">
    <source>
        <dbReference type="Proteomes" id="UP001310022"/>
    </source>
</evidence>
<name>A0AAN5AHQ0_9BACT</name>
<reference evidence="1 2" key="1">
    <citation type="submission" date="2021-12" db="EMBL/GenBank/DDBJ databases">
        <title>Genome sequencing of bacteria with rrn-lacking chromosome and rrn-plasmid.</title>
        <authorList>
            <person name="Anda M."/>
            <person name="Iwasaki W."/>
        </authorList>
    </citation>
    <scope>NUCLEOTIDE SEQUENCE [LARGE SCALE GENOMIC DNA]</scope>
    <source>
        <strain evidence="1 2">NBRC 15940</strain>
    </source>
</reference>
<comment type="caution">
    <text evidence="1">The sequence shown here is derived from an EMBL/GenBank/DDBJ whole genome shotgun (WGS) entry which is preliminary data.</text>
</comment>
<evidence type="ECO:0000313" key="1">
    <source>
        <dbReference type="EMBL" id="GJM59530.1"/>
    </source>
</evidence>